<dbReference type="AlphaFoldDB" id="A0A3D9KX72"/>
<evidence type="ECO:0000256" key="6">
    <source>
        <dbReference type="PROSITE-ProRule" id="PRU10010"/>
    </source>
</evidence>
<dbReference type="Gene3D" id="3.40.50.720">
    <property type="entry name" value="NAD(P)-binding Rossmann-like Domain"/>
    <property type="match status" value="1"/>
</dbReference>
<dbReference type="GO" id="GO:0003942">
    <property type="term" value="F:N-acetyl-gamma-glutamyl-phosphate reductase activity"/>
    <property type="evidence" value="ECO:0007669"/>
    <property type="project" value="UniProtKB-UniRule"/>
</dbReference>
<evidence type="ECO:0000313" key="8">
    <source>
        <dbReference type="EMBL" id="RED93198.1"/>
    </source>
</evidence>
<dbReference type="InterPro" id="IPR058924">
    <property type="entry name" value="AGPR_dimerisation_dom"/>
</dbReference>
<evidence type="ECO:0000256" key="1">
    <source>
        <dbReference type="ARBA" id="ARBA00022571"/>
    </source>
</evidence>
<protein>
    <recommendedName>
        <fullName evidence="5">N-acetyl-gamma-glutamyl-phosphate reductase</fullName>
        <shortName evidence="5">AGPR</shortName>
        <ecNumber evidence="5">1.2.1.38</ecNumber>
    </recommendedName>
    <alternativeName>
        <fullName evidence="5">N-acetyl-glutamate semialdehyde dehydrogenase</fullName>
        <shortName evidence="5">NAGSA dehydrogenase</shortName>
    </alternativeName>
</protein>
<keyword evidence="4 5" id="KW-0560">Oxidoreductase</keyword>
<dbReference type="Gene3D" id="3.30.360.10">
    <property type="entry name" value="Dihydrodipicolinate Reductase, domain 2"/>
    <property type="match status" value="1"/>
</dbReference>
<comment type="similarity">
    <text evidence="5">Belongs to the NAGSA dehydrogenase family. Type 1 subfamily.</text>
</comment>
<dbReference type="GO" id="GO:0070401">
    <property type="term" value="F:NADP+ binding"/>
    <property type="evidence" value="ECO:0007669"/>
    <property type="project" value="InterPro"/>
</dbReference>
<organism evidence="8 9">
    <name type="scientific">Marinoscillum furvescens DSM 4134</name>
    <dbReference type="NCBI Taxonomy" id="1122208"/>
    <lineage>
        <taxon>Bacteria</taxon>
        <taxon>Pseudomonadati</taxon>
        <taxon>Bacteroidota</taxon>
        <taxon>Cytophagia</taxon>
        <taxon>Cytophagales</taxon>
        <taxon>Reichenbachiellaceae</taxon>
        <taxon>Marinoscillum</taxon>
    </lineage>
</organism>
<feature type="domain" description="Semialdehyde dehydrogenase NAD-binding" evidence="7">
    <location>
        <begin position="5"/>
        <end position="126"/>
    </location>
</feature>
<dbReference type="SUPFAM" id="SSF51735">
    <property type="entry name" value="NAD(P)-binding Rossmann-fold domains"/>
    <property type="match status" value="1"/>
</dbReference>
<gene>
    <name evidence="5" type="primary">argC</name>
    <name evidence="8" type="ORF">C7460_12637</name>
</gene>
<dbReference type="PANTHER" id="PTHR32338:SF10">
    <property type="entry name" value="N-ACETYL-GAMMA-GLUTAMYL-PHOSPHATE REDUCTASE, CHLOROPLASTIC-RELATED"/>
    <property type="match status" value="1"/>
</dbReference>
<dbReference type="InterPro" id="IPR000706">
    <property type="entry name" value="AGPR_type-1"/>
</dbReference>
<dbReference type="Proteomes" id="UP000256779">
    <property type="component" value="Unassembled WGS sequence"/>
</dbReference>
<dbReference type="SUPFAM" id="SSF55347">
    <property type="entry name" value="Glyceraldehyde-3-phosphate dehydrogenase-like, C-terminal domain"/>
    <property type="match status" value="1"/>
</dbReference>
<dbReference type="SMART" id="SM00859">
    <property type="entry name" value="Semialdhyde_dh"/>
    <property type="match status" value="1"/>
</dbReference>
<dbReference type="InterPro" id="IPR000534">
    <property type="entry name" value="Semialdehyde_DH_NAD-bd"/>
</dbReference>
<dbReference type="OrthoDB" id="9801289at2"/>
<dbReference type="GO" id="GO:0051287">
    <property type="term" value="F:NAD binding"/>
    <property type="evidence" value="ECO:0007669"/>
    <property type="project" value="InterPro"/>
</dbReference>
<keyword evidence="2 5" id="KW-0028">Amino-acid biosynthesis</keyword>
<dbReference type="EMBL" id="QREG01000026">
    <property type="protein sequence ID" value="RED93198.1"/>
    <property type="molecule type" value="Genomic_DNA"/>
</dbReference>
<dbReference type="UniPathway" id="UPA00068">
    <property type="reaction ID" value="UER00108"/>
</dbReference>
<keyword evidence="3 5" id="KW-0521">NADP</keyword>
<dbReference type="EC" id="1.2.1.38" evidence="5"/>
<dbReference type="Pfam" id="PF22698">
    <property type="entry name" value="Semialdhyde_dhC_1"/>
    <property type="match status" value="1"/>
</dbReference>
<dbReference type="CDD" id="cd17895">
    <property type="entry name" value="AGPR_1_N"/>
    <property type="match status" value="1"/>
</dbReference>
<comment type="function">
    <text evidence="5">Catalyzes the NADPH-dependent reduction of N-acetyl-5-glutamyl phosphate to yield N-acetyl-L-glutamate 5-semialdehyde.</text>
</comment>
<proteinExistence type="inferred from homology"/>
<keyword evidence="9" id="KW-1185">Reference proteome</keyword>
<keyword evidence="5" id="KW-0963">Cytoplasm</keyword>
<dbReference type="NCBIfam" id="TIGR01850">
    <property type="entry name" value="argC"/>
    <property type="match status" value="1"/>
</dbReference>
<evidence type="ECO:0000259" key="7">
    <source>
        <dbReference type="SMART" id="SM00859"/>
    </source>
</evidence>
<comment type="subcellular location">
    <subcellularLocation>
        <location evidence="5">Cytoplasm</location>
    </subcellularLocation>
</comment>
<dbReference type="HAMAP" id="MF_00150">
    <property type="entry name" value="ArgC_type1"/>
    <property type="match status" value="1"/>
</dbReference>
<dbReference type="InterPro" id="IPR023013">
    <property type="entry name" value="AGPR_AS"/>
</dbReference>
<evidence type="ECO:0000256" key="3">
    <source>
        <dbReference type="ARBA" id="ARBA00022857"/>
    </source>
</evidence>
<evidence type="ECO:0000256" key="4">
    <source>
        <dbReference type="ARBA" id="ARBA00023002"/>
    </source>
</evidence>
<dbReference type="CDD" id="cd23934">
    <property type="entry name" value="AGPR_1_C"/>
    <property type="match status" value="1"/>
</dbReference>
<dbReference type="GO" id="GO:0006526">
    <property type="term" value="P:L-arginine biosynthetic process"/>
    <property type="evidence" value="ECO:0007669"/>
    <property type="project" value="UniProtKB-UniRule"/>
</dbReference>
<evidence type="ECO:0000256" key="2">
    <source>
        <dbReference type="ARBA" id="ARBA00022605"/>
    </source>
</evidence>
<evidence type="ECO:0000313" key="9">
    <source>
        <dbReference type="Proteomes" id="UP000256779"/>
    </source>
</evidence>
<name>A0A3D9KX72_MARFU</name>
<dbReference type="InterPro" id="IPR050085">
    <property type="entry name" value="AGPR"/>
</dbReference>
<feature type="active site" evidence="5 6">
    <location>
        <position position="134"/>
    </location>
</feature>
<dbReference type="PANTHER" id="PTHR32338">
    <property type="entry name" value="N-ACETYL-GAMMA-GLUTAMYL-PHOSPHATE REDUCTASE, CHLOROPLASTIC-RELATED-RELATED"/>
    <property type="match status" value="1"/>
</dbReference>
<dbReference type="Pfam" id="PF01118">
    <property type="entry name" value="Semialdhyde_dh"/>
    <property type="match status" value="1"/>
</dbReference>
<keyword evidence="1 5" id="KW-0055">Arginine biosynthesis</keyword>
<dbReference type="PROSITE" id="PS01224">
    <property type="entry name" value="ARGC"/>
    <property type="match status" value="1"/>
</dbReference>
<comment type="catalytic activity">
    <reaction evidence="5">
        <text>N-acetyl-L-glutamate 5-semialdehyde + phosphate + NADP(+) = N-acetyl-L-glutamyl 5-phosphate + NADPH + H(+)</text>
        <dbReference type="Rhea" id="RHEA:21588"/>
        <dbReference type="ChEBI" id="CHEBI:15378"/>
        <dbReference type="ChEBI" id="CHEBI:29123"/>
        <dbReference type="ChEBI" id="CHEBI:43474"/>
        <dbReference type="ChEBI" id="CHEBI:57783"/>
        <dbReference type="ChEBI" id="CHEBI:57936"/>
        <dbReference type="ChEBI" id="CHEBI:58349"/>
        <dbReference type="EC" id="1.2.1.38"/>
    </reaction>
</comment>
<dbReference type="InterPro" id="IPR036291">
    <property type="entry name" value="NAD(P)-bd_dom_sf"/>
</dbReference>
<reference evidence="8 9" key="1">
    <citation type="submission" date="2018-07" db="EMBL/GenBank/DDBJ databases">
        <title>Genomic Encyclopedia of Type Strains, Phase IV (KMG-IV): sequencing the most valuable type-strain genomes for metagenomic binning, comparative biology and taxonomic classification.</title>
        <authorList>
            <person name="Goeker M."/>
        </authorList>
    </citation>
    <scope>NUCLEOTIDE SEQUENCE [LARGE SCALE GENOMIC DNA]</scope>
    <source>
        <strain evidence="8 9">DSM 4134</strain>
    </source>
</reference>
<evidence type="ECO:0000256" key="5">
    <source>
        <dbReference type="HAMAP-Rule" id="MF_00150"/>
    </source>
</evidence>
<accession>A0A3D9KX72</accession>
<comment type="caution">
    <text evidence="8">The sequence shown here is derived from an EMBL/GenBank/DDBJ whole genome shotgun (WGS) entry which is preliminary data.</text>
</comment>
<dbReference type="RefSeq" id="WP_115869995.1">
    <property type="nucleotide sequence ID" value="NZ_QREG01000026.1"/>
</dbReference>
<sequence>MDKLKVGIYGAAGYTAGELIRILLHHPNTELVCAQSGSQSGKKVYETHTDLFGDTELAFDAELDLEVLDVLFLCKGHGESKTYVEQTTFPPNLKIIDLSHDFRLKAPGNEFVYGLPEMNGKLVKGAQKVANPGCFATCIQFGLLPAADAGLFQSEIHTTGITGSTGAGQSLSPTSHFSWRNNNMSVYKAFTHQHLGEIGESLEQLGGNKPTVNFMPFRGDFTRGIITTSYFDTEVSEAEAFEIYEKYYAKAPFTHVTRKNPDLKMVVNTNKAVVYLKKEGKKLLAISIIDNLLKGASGQAVQNMNLMFGLDETTGLHLKASNF</sequence>
<comment type="pathway">
    <text evidence="5">Amino-acid biosynthesis; L-arginine biosynthesis; N(2)-acetyl-L-ornithine from L-glutamate: step 3/4.</text>
</comment>
<dbReference type="GO" id="GO:0005737">
    <property type="term" value="C:cytoplasm"/>
    <property type="evidence" value="ECO:0007669"/>
    <property type="project" value="UniProtKB-SubCell"/>
</dbReference>